<dbReference type="GO" id="GO:0050566">
    <property type="term" value="F:asparaginyl-tRNA synthase (glutamine-hydrolyzing) activity"/>
    <property type="evidence" value="ECO:0007669"/>
    <property type="project" value="RHEA"/>
</dbReference>
<feature type="domain" description="Asn/Gln amidotransferase" evidence="11">
    <location>
        <begin position="325"/>
        <end position="432"/>
    </location>
</feature>
<evidence type="ECO:0000256" key="7">
    <source>
        <dbReference type="ARBA" id="ARBA00024799"/>
    </source>
</evidence>
<comment type="function">
    <text evidence="7 10">Allows the formation of correctly charged Asn-tRNA(Asn) or Gln-tRNA(Gln) through the transamidation of misacylated Asp-tRNA(Asn) or Glu-tRNA(Gln) in organisms which lack either or both of asparaginyl-tRNA or glutaminyl-tRNA synthetases. The reaction takes place in the presence of glutamine and ATP through an activated phospho-Asp-tRNA(Asn) or phospho-Glu-tRNA(Gln).</text>
</comment>
<dbReference type="AlphaFoldDB" id="A0A1F5F716"/>
<dbReference type="PANTHER" id="PTHR11659">
    <property type="entry name" value="GLUTAMYL-TRNA GLN AMIDOTRANSFERASE SUBUNIT B MITOCHONDRIAL AND PROKARYOTIC PET112-RELATED"/>
    <property type="match status" value="1"/>
</dbReference>
<evidence type="ECO:0000256" key="4">
    <source>
        <dbReference type="ARBA" id="ARBA00022741"/>
    </source>
</evidence>
<dbReference type="InterPro" id="IPR017959">
    <property type="entry name" value="Asn/Gln-tRNA_amidoTrfase_suB/E"/>
</dbReference>
<dbReference type="Gene3D" id="1.10.10.410">
    <property type="match status" value="1"/>
</dbReference>
<dbReference type="InterPro" id="IPR004413">
    <property type="entry name" value="GatB"/>
</dbReference>
<dbReference type="NCBIfam" id="NF004012">
    <property type="entry name" value="PRK05477.1-2"/>
    <property type="match status" value="1"/>
</dbReference>
<keyword evidence="5 10" id="KW-0067">ATP-binding</keyword>
<dbReference type="SMART" id="SM00845">
    <property type="entry name" value="GatB_Yqey"/>
    <property type="match status" value="1"/>
</dbReference>
<organism evidence="12 13">
    <name type="scientific">Candidatus Collierbacteria bacterium RIFOXYA2_FULL_46_10</name>
    <dbReference type="NCBI Taxonomy" id="1817726"/>
    <lineage>
        <taxon>Bacteria</taxon>
        <taxon>Candidatus Collieribacteriota</taxon>
    </lineage>
</organism>
<evidence type="ECO:0000256" key="10">
    <source>
        <dbReference type="HAMAP-Rule" id="MF_00121"/>
    </source>
</evidence>
<dbReference type="InterPro" id="IPR014746">
    <property type="entry name" value="Gln_synth/guanido_kin_cat_dom"/>
</dbReference>
<name>A0A1F5F716_9BACT</name>
<comment type="similarity">
    <text evidence="1 10">Belongs to the GatB/GatE family. GatB subfamily.</text>
</comment>
<evidence type="ECO:0000256" key="3">
    <source>
        <dbReference type="ARBA" id="ARBA00022598"/>
    </source>
</evidence>
<dbReference type="GO" id="GO:0050567">
    <property type="term" value="F:glutaminyl-tRNA synthase (glutamine-hydrolyzing) activity"/>
    <property type="evidence" value="ECO:0007669"/>
    <property type="project" value="UniProtKB-UniRule"/>
</dbReference>
<dbReference type="InterPro" id="IPR018027">
    <property type="entry name" value="Asn/Gln_amidotransferase"/>
</dbReference>
<dbReference type="PROSITE" id="PS01234">
    <property type="entry name" value="GATB"/>
    <property type="match status" value="1"/>
</dbReference>
<protein>
    <recommendedName>
        <fullName evidence="10">Aspartyl/glutamyl-tRNA(Asn/Gln) amidotransferase subunit B</fullName>
        <shortName evidence="10">Asp/Glu-ADT subunit B</shortName>
        <ecNumber evidence="10">6.3.5.-</ecNumber>
    </recommendedName>
</protein>
<keyword evidence="6 10" id="KW-0648">Protein biosynthesis</keyword>
<dbReference type="InterPro" id="IPR017958">
    <property type="entry name" value="Gln-tRNA_amidoTrfase_suB_CS"/>
</dbReference>
<dbReference type="EC" id="6.3.5.-" evidence="10"/>
<dbReference type="SUPFAM" id="SSF55931">
    <property type="entry name" value="Glutamine synthetase/guanido kinase"/>
    <property type="match status" value="1"/>
</dbReference>
<comment type="catalytic activity">
    <reaction evidence="8 10">
        <text>L-aspartyl-tRNA(Asn) + L-glutamine + ATP + H2O = L-asparaginyl-tRNA(Asn) + L-glutamate + ADP + phosphate + 2 H(+)</text>
        <dbReference type="Rhea" id="RHEA:14513"/>
        <dbReference type="Rhea" id="RHEA-COMP:9674"/>
        <dbReference type="Rhea" id="RHEA-COMP:9677"/>
        <dbReference type="ChEBI" id="CHEBI:15377"/>
        <dbReference type="ChEBI" id="CHEBI:15378"/>
        <dbReference type="ChEBI" id="CHEBI:29985"/>
        <dbReference type="ChEBI" id="CHEBI:30616"/>
        <dbReference type="ChEBI" id="CHEBI:43474"/>
        <dbReference type="ChEBI" id="CHEBI:58359"/>
        <dbReference type="ChEBI" id="CHEBI:78515"/>
        <dbReference type="ChEBI" id="CHEBI:78516"/>
        <dbReference type="ChEBI" id="CHEBI:456216"/>
    </reaction>
</comment>
<proteinExistence type="inferred from homology"/>
<dbReference type="PANTHER" id="PTHR11659:SF0">
    <property type="entry name" value="GLUTAMYL-TRNA(GLN) AMIDOTRANSFERASE SUBUNIT B, MITOCHONDRIAL"/>
    <property type="match status" value="1"/>
</dbReference>
<dbReference type="Proteomes" id="UP000176191">
    <property type="component" value="Unassembled WGS sequence"/>
</dbReference>
<keyword evidence="4 10" id="KW-0547">Nucleotide-binding</keyword>
<evidence type="ECO:0000256" key="1">
    <source>
        <dbReference type="ARBA" id="ARBA00005306"/>
    </source>
</evidence>
<dbReference type="HAMAP" id="MF_00121">
    <property type="entry name" value="GatB"/>
    <property type="match status" value="1"/>
</dbReference>
<sequence>MTYQLICGAEIHVELKTKSKMFCGCQNDPFHAPKPNLYTCPVCLGLPGALPVPNQKAIEDTILLGLALHSQIAKVSKFDRKHYFYPDLPKGYQISQYDQPLCIGGYLDTSFGRVNLTRIHLEEDTAKLQHATVNGQSVSLIDFNRSSVPLMEIVTEPDIKSPEMAKEFLKGLRDIIRALGIADCDMEKGGMRLEANISLTKDGTLPHYKVEVKNINSFRFFANSLDYEFQRQSEILDKGEIPAQETRGYRSTSNLTVSQRTKEDAADYRYFPDPDIPPLIIDSAWVSTIQQRLRKLPNQIITDLVSAGITESAAKIILQDPDMLTFITQVKILDPKSVRTAGNDLANKKIDYHQITPEAYLEAKKSNVQNQISATSQLEPLVRQVLADNPELVAQYRAGKTGILGFFVGAVIKNTGGKADPRTVTELLKKNL</sequence>
<reference evidence="12 13" key="1">
    <citation type="journal article" date="2016" name="Nat. Commun.">
        <title>Thousands of microbial genomes shed light on interconnected biogeochemical processes in an aquifer system.</title>
        <authorList>
            <person name="Anantharaman K."/>
            <person name="Brown C.T."/>
            <person name="Hug L.A."/>
            <person name="Sharon I."/>
            <person name="Castelle C.J."/>
            <person name="Probst A.J."/>
            <person name="Thomas B.C."/>
            <person name="Singh A."/>
            <person name="Wilkins M.J."/>
            <person name="Karaoz U."/>
            <person name="Brodie E.L."/>
            <person name="Williams K.H."/>
            <person name="Hubbard S.S."/>
            <person name="Banfield J.F."/>
        </authorList>
    </citation>
    <scope>NUCLEOTIDE SEQUENCE [LARGE SCALE GENOMIC DNA]</scope>
</reference>
<dbReference type="InterPro" id="IPR003789">
    <property type="entry name" value="Asn/Gln_tRNA_amidoTrase-B-like"/>
</dbReference>
<evidence type="ECO:0000256" key="6">
    <source>
        <dbReference type="ARBA" id="ARBA00022917"/>
    </source>
</evidence>
<evidence type="ECO:0000259" key="11">
    <source>
        <dbReference type="SMART" id="SM00845"/>
    </source>
</evidence>
<evidence type="ECO:0000256" key="5">
    <source>
        <dbReference type="ARBA" id="ARBA00022840"/>
    </source>
</evidence>
<comment type="caution">
    <text evidence="12">The sequence shown here is derived from an EMBL/GenBank/DDBJ whole genome shotgun (WGS) entry which is preliminary data.</text>
</comment>
<evidence type="ECO:0000313" key="13">
    <source>
        <dbReference type="Proteomes" id="UP000176191"/>
    </source>
</evidence>
<dbReference type="GO" id="GO:0006412">
    <property type="term" value="P:translation"/>
    <property type="evidence" value="ECO:0007669"/>
    <property type="project" value="UniProtKB-UniRule"/>
</dbReference>
<dbReference type="SUPFAM" id="SSF89095">
    <property type="entry name" value="GatB/YqeY motif"/>
    <property type="match status" value="1"/>
</dbReference>
<evidence type="ECO:0000256" key="9">
    <source>
        <dbReference type="ARBA" id="ARBA00047913"/>
    </source>
</evidence>
<dbReference type="Pfam" id="PF02637">
    <property type="entry name" value="GatB_Yqey"/>
    <property type="match status" value="1"/>
</dbReference>
<keyword evidence="3 10" id="KW-0436">Ligase</keyword>
<accession>A0A1F5F716</accession>
<comment type="subunit">
    <text evidence="2 10">Heterotrimer of A, B and C subunits.</text>
</comment>
<evidence type="ECO:0000256" key="2">
    <source>
        <dbReference type="ARBA" id="ARBA00011123"/>
    </source>
</evidence>
<gene>
    <name evidence="10" type="primary">gatB</name>
    <name evidence="12" type="ORF">A2228_00870</name>
</gene>
<dbReference type="FunFam" id="1.10.10.410:FF:000001">
    <property type="entry name" value="Aspartyl/glutamyl-tRNA(Asn/Gln) amidotransferase subunit B"/>
    <property type="match status" value="1"/>
</dbReference>
<dbReference type="NCBIfam" id="TIGR00133">
    <property type="entry name" value="gatB"/>
    <property type="match status" value="1"/>
</dbReference>
<dbReference type="GO" id="GO:0005524">
    <property type="term" value="F:ATP binding"/>
    <property type="evidence" value="ECO:0007669"/>
    <property type="project" value="UniProtKB-KW"/>
</dbReference>
<comment type="catalytic activity">
    <reaction evidence="9 10">
        <text>L-glutamyl-tRNA(Gln) + L-glutamine + ATP + H2O = L-glutaminyl-tRNA(Gln) + L-glutamate + ADP + phosphate + H(+)</text>
        <dbReference type="Rhea" id="RHEA:17521"/>
        <dbReference type="Rhea" id="RHEA-COMP:9681"/>
        <dbReference type="Rhea" id="RHEA-COMP:9684"/>
        <dbReference type="ChEBI" id="CHEBI:15377"/>
        <dbReference type="ChEBI" id="CHEBI:15378"/>
        <dbReference type="ChEBI" id="CHEBI:29985"/>
        <dbReference type="ChEBI" id="CHEBI:30616"/>
        <dbReference type="ChEBI" id="CHEBI:43474"/>
        <dbReference type="ChEBI" id="CHEBI:58359"/>
        <dbReference type="ChEBI" id="CHEBI:78520"/>
        <dbReference type="ChEBI" id="CHEBI:78521"/>
        <dbReference type="ChEBI" id="CHEBI:456216"/>
    </reaction>
</comment>
<dbReference type="InterPro" id="IPR023168">
    <property type="entry name" value="GatB_Yqey_C_2"/>
</dbReference>
<dbReference type="InterPro" id="IPR006075">
    <property type="entry name" value="Asn/Gln-tRNA_Trfase_suB/E_cat"/>
</dbReference>
<evidence type="ECO:0000256" key="8">
    <source>
        <dbReference type="ARBA" id="ARBA00047380"/>
    </source>
</evidence>
<dbReference type="EMBL" id="MFAK01000005">
    <property type="protein sequence ID" value="OGD75410.1"/>
    <property type="molecule type" value="Genomic_DNA"/>
</dbReference>
<evidence type="ECO:0000313" key="12">
    <source>
        <dbReference type="EMBL" id="OGD75410.1"/>
    </source>
</evidence>
<dbReference type="Pfam" id="PF02934">
    <property type="entry name" value="GatB_N"/>
    <property type="match status" value="1"/>
</dbReference>